<feature type="compositionally biased region" description="Polar residues" evidence="1">
    <location>
        <begin position="106"/>
        <end position="118"/>
    </location>
</feature>
<name>A0A8S1NI44_9CILI</name>
<dbReference type="OrthoDB" id="301529at2759"/>
<evidence type="ECO:0000256" key="1">
    <source>
        <dbReference type="SAM" id="MobiDB-lite"/>
    </source>
</evidence>
<protein>
    <submittedName>
        <fullName evidence="2">Uncharacterized protein</fullName>
    </submittedName>
</protein>
<feature type="compositionally biased region" description="Basic residues" evidence="1">
    <location>
        <begin position="79"/>
        <end position="92"/>
    </location>
</feature>
<evidence type="ECO:0000313" key="2">
    <source>
        <dbReference type="EMBL" id="CAD8090969.1"/>
    </source>
</evidence>
<gene>
    <name evidence="2" type="ORF">PSON_ATCC_30995.1.T0570016</name>
</gene>
<feature type="region of interest" description="Disordered" evidence="1">
    <location>
        <begin position="76"/>
        <end position="118"/>
    </location>
</feature>
<accession>A0A8S1NI44</accession>
<sequence>MNCFHYSQVKINNQSLNVKDHLKLQMKARILIQTLLHKFLNSMLIVNHFKMSIDNDNNFKIMSSQQPVINQCICQHEQKKQKKQKNKAKQLKPKPDVEKSQENSDSKTSQKQSKIHSQVNEDIRIFEDKIRLYTSEIDESKKKTLNLPIKWIKKLGTQNKRI</sequence>
<feature type="compositionally biased region" description="Basic and acidic residues" evidence="1">
    <location>
        <begin position="93"/>
        <end position="105"/>
    </location>
</feature>
<dbReference type="AlphaFoldDB" id="A0A8S1NI44"/>
<dbReference type="Proteomes" id="UP000692954">
    <property type="component" value="Unassembled WGS sequence"/>
</dbReference>
<organism evidence="2 3">
    <name type="scientific">Paramecium sonneborni</name>
    <dbReference type="NCBI Taxonomy" id="65129"/>
    <lineage>
        <taxon>Eukaryota</taxon>
        <taxon>Sar</taxon>
        <taxon>Alveolata</taxon>
        <taxon>Ciliophora</taxon>
        <taxon>Intramacronucleata</taxon>
        <taxon>Oligohymenophorea</taxon>
        <taxon>Peniculida</taxon>
        <taxon>Parameciidae</taxon>
        <taxon>Paramecium</taxon>
    </lineage>
</organism>
<reference evidence="2" key="1">
    <citation type="submission" date="2021-01" db="EMBL/GenBank/DDBJ databases">
        <authorList>
            <consortium name="Genoscope - CEA"/>
            <person name="William W."/>
        </authorList>
    </citation>
    <scope>NUCLEOTIDE SEQUENCE</scope>
</reference>
<keyword evidence="3" id="KW-1185">Reference proteome</keyword>
<evidence type="ECO:0000313" key="3">
    <source>
        <dbReference type="Proteomes" id="UP000692954"/>
    </source>
</evidence>
<proteinExistence type="predicted"/>
<dbReference type="EMBL" id="CAJJDN010000057">
    <property type="protein sequence ID" value="CAD8090969.1"/>
    <property type="molecule type" value="Genomic_DNA"/>
</dbReference>
<comment type="caution">
    <text evidence="2">The sequence shown here is derived from an EMBL/GenBank/DDBJ whole genome shotgun (WGS) entry which is preliminary data.</text>
</comment>